<evidence type="ECO:0000313" key="3">
    <source>
        <dbReference type="Proteomes" id="UP000078541"/>
    </source>
</evidence>
<feature type="compositionally biased region" description="Polar residues" evidence="1">
    <location>
        <begin position="115"/>
        <end position="130"/>
    </location>
</feature>
<name>A0A195FPV5_9HYME</name>
<feature type="region of interest" description="Disordered" evidence="1">
    <location>
        <begin position="255"/>
        <end position="337"/>
    </location>
</feature>
<organism evidence="2 3">
    <name type="scientific">Trachymyrmex septentrionalis</name>
    <dbReference type="NCBI Taxonomy" id="34720"/>
    <lineage>
        <taxon>Eukaryota</taxon>
        <taxon>Metazoa</taxon>
        <taxon>Ecdysozoa</taxon>
        <taxon>Arthropoda</taxon>
        <taxon>Hexapoda</taxon>
        <taxon>Insecta</taxon>
        <taxon>Pterygota</taxon>
        <taxon>Neoptera</taxon>
        <taxon>Endopterygota</taxon>
        <taxon>Hymenoptera</taxon>
        <taxon>Apocrita</taxon>
        <taxon>Aculeata</taxon>
        <taxon>Formicoidea</taxon>
        <taxon>Formicidae</taxon>
        <taxon>Myrmicinae</taxon>
        <taxon>Trachymyrmex</taxon>
    </lineage>
</organism>
<dbReference type="Proteomes" id="UP000078541">
    <property type="component" value="Unassembled WGS sequence"/>
</dbReference>
<keyword evidence="3" id="KW-1185">Reference proteome</keyword>
<feature type="compositionally biased region" description="Low complexity" evidence="1">
    <location>
        <begin position="88"/>
        <end position="110"/>
    </location>
</feature>
<dbReference type="EMBL" id="KQ981340">
    <property type="protein sequence ID" value="KYN42488.1"/>
    <property type="molecule type" value="Genomic_DNA"/>
</dbReference>
<accession>A0A195FPV5</accession>
<reference evidence="2 3" key="1">
    <citation type="submission" date="2016-03" db="EMBL/GenBank/DDBJ databases">
        <title>Trachymyrmex septentrionalis WGS genome.</title>
        <authorList>
            <person name="Nygaard S."/>
            <person name="Hu H."/>
            <person name="Boomsma J."/>
            <person name="Zhang G."/>
        </authorList>
    </citation>
    <scope>NUCLEOTIDE SEQUENCE [LARGE SCALE GENOMIC DNA]</scope>
    <source>
        <strain evidence="2">Tsep2-gDNA-1</strain>
        <tissue evidence="2">Whole body</tissue>
    </source>
</reference>
<proteinExistence type="predicted"/>
<dbReference type="AlphaFoldDB" id="A0A195FPV5"/>
<protein>
    <submittedName>
        <fullName evidence="2">Uncharacterized protein</fullName>
    </submittedName>
</protein>
<evidence type="ECO:0000313" key="2">
    <source>
        <dbReference type="EMBL" id="KYN42488.1"/>
    </source>
</evidence>
<evidence type="ECO:0000256" key="1">
    <source>
        <dbReference type="SAM" id="MobiDB-lite"/>
    </source>
</evidence>
<feature type="compositionally biased region" description="Polar residues" evidence="1">
    <location>
        <begin position="323"/>
        <end position="337"/>
    </location>
</feature>
<feature type="compositionally biased region" description="Basic and acidic residues" evidence="1">
    <location>
        <begin position="274"/>
        <end position="290"/>
    </location>
</feature>
<gene>
    <name evidence="2" type="ORF">ALC56_03034</name>
</gene>
<feature type="region of interest" description="Disordered" evidence="1">
    <location>
        <begin position="66"/>
        <end position="159"/>
    </location>
</feature>
<sequence>MANPQVHYIDYPLGEYNDPPHLTKHLKKCHPEDTLNYKCIICGSTGEGRYPVKSLKDHYTQNHVSSAVDPAGPSTRYSLGECSSVGQSTATSSPQSRRTSTTPTRSPSYTAVTAGPSSVRNSSTSTTARSKTVAKNAAPNMTKTATRSGEAAAMRRPSMTVTVSKPRVVSVKIVRLPVKEVGVRNAAKPRRLRLQRKKVAGPSSTMTSNEGVVTRLKRSTSASIEKSAVTARLTALDRTSSRAIGNSKSQFAGNVRDVITRGRATESSIVPPRANREESSRQHQDRRRPDASVGQPSRDHPAPATVARQRRRERVATRPLMPTVTSSVTFVTEKSNL</sequence>